<evidence type="ECO:0000313" key="2">
    <source>
        <dbReference type="EMBL" id="OBA86960.1"/>
    </source>
</evidence>
<dbReference type="Pfam" id="PF24315">
    <property type="entry name" value="DUF7489"/>
    <property type="match status" value="1"/>
</dbReference>
<name>A0A1A0MNH2_MYCMU</name>
<evidence type="ECO:0000313" key="3">
    <source>
        <dbReference type="Proteomes" id="UP000093962"/>
    </source>
</evidence>
<dbReference type="RefSeq" id="WP_064859155.1">
    <property type="nucleotide sequence ID" value="NZ_LZSF01000132.1"/>
</dbReference>
<dbReference type="OrthoDB" id="3481166at2"/>
<comment type="caution">
    <text evidence="2">The sequence shown here is derived from an EMBL/GenBank/DDBJ whole genome shotgun (WGS) entry which is preliminary data.</text>
</comment>
<dbReference type="InterPro" id="IPR055912">
    <property type="entry name" value="DUF7489"/>
</dbReference>
<dbReference type="AlphaFoldDB" id="A0A1A0MNH2"/>
<evidence type="ECO:0000259" key="1">
    <source>
        <dbReference type="Pfam" id="PF24315"/>
    </source>
</evidence>
<feature type="domain" description="DUF7489" evidence="1">
    <location>
        <begin position="3"/>
        <end position="62"/>
    </location>
</feature>
<dbReference type="EMBL" id="LZSF01000132">
    <property type="protein sequence ID" value="OBA86960.1"/>
    <property type="molecule type" value="Genomic_DNA"/>
</dbReference>
<gene>
    <name evidence="2" type="ORF">A5642_21240</name>
</gene>
<dbReference type="Proteomes" id="UP000093962">
    <property type="component" value="Unassembled WGS sequence"/>
</dbReference>
<sequence>MSTSEWEGTVVKKSRALLDGANLYRRLRIRRDDGQTITVRVDRATWKELSVGDRVSNTAGGRFVKDVGRE</sequence>
<proteinExistence type="predicted"/>
<protein>
    <recommendedName>
        <fullName evidence="1">DUF7489 domain-containing protein</fullName>
    </recommendedName>
</protein>
<accession>A0A1A0MNH2</accession>
<organism evidence="2 3">
    <name type="scientific">Mycolicibacterium mucogenicum</name>
    <name type="common">Mycobacterium mucogenicum</name>
    <dbReference type="NCBI Taxonomy" id="56689"/>
    <lineage>
        <taxon>Bacteria</taxon>
        <taxon>Bacillati</taxon>
        <taxon>Actinomycetota</taxon>
        <taxon>Actinomycetes</taxon>
        <taxon>Mycobacteriales</taxon>
        <taxon>Mycobacteriaceae</taxon>
        <taxon>Mycolicibacterium</taxon>
    </lineage>
</organism>
<reference evidence="2 3" key="1">
    <citation type="submission" date="2016-06" db="EMBL/GenBank/DDBJ databases">
        <authorList>
            <person name="Kjaerup R.B."/>
            <person name="Dalgaard T.S."/>
            <person name="Juul-Madsen H.R."/>
        </authorList>
    </citation>
    <scope>NUCLEOTIDE SEQUENCE [LARGE SCALE GENOMIC DNA]</scope>
    <source>
        <strain evidence="2 3">1199456.5</strain>
    </source>
</reference>